<dbReference type="PANTHER" id="PTHR11552:SF147">
    <property type="entry name" value="CHOLINE DEHYDROGENASE, MITOCHONDRIAL"/>
    <property type="match status" value="1"/>
</dbReference>
<evidence type="ECO:0000313" key="5">
    <source>
        <dbReference type="EMBL" id="CAG7821807.1"/>
    </source>
</evidence>
<keyword evidence="2" id="KW-0285">Flavoprotein</keyword>
<dbReference type="PANTHER" id="PTHR11552">
    <property type="entry name" value="GLUCOSE-METHANOL-CHOLINE GMC OXIDOREDUCTASE"/>
    <property type="match status" value="1"/>
</dbReference>
<dbReference type="InterPro" id="IPR000172">
    <property type="entry name" value="GMC_OxRdtase_N"/>
</dbReference>
<evidence type="ECO:0000313" key="6">
    <source>
        <dbReference type="Proteomes" id="UP000708208"/>
    </source>
</evidence>
<feature type="non-terminal residue" evidence="5">
    <location>
        <position position="164"/>
    </location>
</feature>
<evidence type="ECO:0000256" key="2">
    <source>
        <dbReference type="ARBA" id="ARBA00022630"/>
    </source>
</evidence>
<accession>A0A8J2KPW1</accession>
<dbReference type="Pfam" id="PF00732">
    <property type="entry name" value="GMC_oxred_N"/>
    <property type="match status" value="1"/>
</dbReference>
<protein>
    <recommendedName>
        <fullName evidence="4">Glucose-methanol-choline oxidoreductase N-terminal domain-containing protein</fullName>
    </recommendedName>
</protein>
<proteinExistence type="predicted"/>
<keyword evidence="6" id="KW-1185">Reference proteome</keyword>
<name>A0A8J2KPW1_9HEXA</name>
<dbReference type="EMBL" id="CAJVCH010521995">
    <property type="protein sequence ID" value="CAG7821807.1"/>
    <property type="molecule type" value="Genomic_DNA"/>
</dbReference>
<evidence type="ECO:0000256" key="1">
    <source>
        <dbReference type="ARBA" id="ARBA00001974"/>
    </source>
</evidence>
<gene>
    <name evidence="5" type="ORF">AFUS01_LOCUS32117</name>
</gene>
<comment type="cofactor">
    <cofactor evidence="1">
        <name>FAD</name>
        <dbReference type="ChEBI" id="CHEBI:57692"/>
    </cofactor>
</comment>
<dbReference type="GO" id="GO:0050660">
    <property type="term" value="F:flavin adenine dinucleotide binding"/>
    <property type="evidence" value="ECO:0007669"/>
    <property type="project" value="InterPro"/>
</dbReference>
<dbReference type="Proteomes" id="UP000708208">
    <property type="component" value="Unassembled WGS sequence"/>
</dbReference>
<feature type="non-terminal residue" evidence="5">
    <location>
        <position position="1"/>
    </location>
</feature>
<dbReference type="AlphaFoldDB" id="A0A8J2KPW1"/>
<dbReference type="GO" id="GO:0016614">
    <property type="term" value="F:oxidoreductase activity, acting on CH-OH group of donors"/>
    <property type="evidence" value="ECO:0007669"/>
    <property type="project" value="InterPro"/>
</dbReference>
<dbReference type="InterPro" id="IPR012132">
    <property type="entry name" value="GMC_OxRdtase"/>
</dbReference>
<feature type="domain" description="Glucose-methanol-choline oxidoreductase N-terminal" evidence="4">
    <location>
        <begin position="2"/>
        <end position="163"/>
    </location>
</feature>
<keyword evidence="3" id="KW-0274">FAD</keyword>
<reference evidence="5" key="1">
    <citation type="submission" date="2021-06" db="EMBL/GenBank/DDBJ databases">
        <authorList>
            <person name="Hodson N. C."/>
            <person name="Mongue J. A."/>
            <person name="Jaron S. K."/>
        </authorList>
    </citation>
    <scope>NUCLEOTIDE SEQUENCE</scope>
</reference>
<organism evidence="5 6">
    <name type="scientific">Allacma fusca</name>
    <dbReference type="NCBI Taxonomy" id="39272"/>
    <lineage>
        <taxon>Eukaryota</taxon>
        <taxon>Metazoa</taxon>
        <taxon>Ecdysozoa</taxon>
        <taxon>Arthropoda</taxon>
        <taxon>Hexapoda</taxon>
        <taxon>Collembola</taxon>
        <taxon>Symphypleona</taxon>
        <taxon>Sminthuridae</taxon>
        <taxon>Allacma</taxon>
    </lineage>
</organism>
<dbReference type="OrthoDB" id="269227at2759"/>
<comment type="caution">
    <text evidence="5">The sequence shown here is derived from an EMBL/GenBank/DDBJ whole genome shotgun (WGS) entry which is preliminary data.</text>
</comment>
<evidence type="ECO:0000256" key="3">
    <source>
        <dbReference type="ARBA" id="ARBA00022827"/>
    </source>
</evidence>
<sequence length="164" mass="18232">GGGTAGCILASRLSKKYSVLLLEAGGDPPPVQNVPALNYITKDSPDINFLYRTQAEKNAGREFEGRIPISTGKMLGGSSSSGGMIWERGHPNDYNLWASLTRDDSWKYEKIVKYFNKIESMVGQTKPRRIGNNTMRSRARPLRDTYAPGIKYWLKAGKELGFDV</sequence>
<evidence type="ECO:0000259" key="4">
    <source>
        <dbReference type="Pfam" id="PF00732"/>
    </source>
</evidence>